<organism evidence="1">
    <name type="scientific">Escherichia coli</name>
    <dbReference type="NCBI Taxonomy" id="562"/>
    <lineage>
        <taxon>Bacteria</taxon>
        <taxon>Pseudomonadati</taxon>
        <taxon>Pseudomonadota</taxon>
        <taxon>Gammaproteobacteria</taxon>
        <taxon>Enterobacterales</taxon>
        <taxon>Enterobacteriaceae</taxon>
        <taxon>Escherichia</taxon>
    </lineage>
</organism>
<dbReference type="EMBL" id="MH043623">
    <property type="protein sequence ID" value="AWM63205.1"/>
    <property type="molecule type" value="Genomic_DNA"/>
</dbReference>
<sequence length="57" mass="6331">MENRKPKARYIVGIPHGRVLYEGNLRFAAWWSGSVRGQFALCSLVVLVVQLSPGCSI</sequence>
<evidence type="ECO:0000313" key="1">
    <source>
        <dbReference type="EMBL" id="AWM63205.1"/>
    </source>
</evidence>
<keyword evidence="1" id="KW-0614">Plasmid</keyword>
<dbReference type="AlphaFoldDB" id="A0A5S9GG06"/>
<accession>A0A5S9GG06</accession>
<name>A0A5S9GG06_ECOLX</name>
<reference evidence="1" key="1">
    <citation type="submission" date="2018-03" db="EMBL/GenBank/DDBJ databases">
        <authorList>
            <person name="Feng Y."/>
        </authorList>
    </citation>
    <scope>NUCLEOTIDE SEQUENCE</scope>
    <source>
        <strain evidence="1">GDZJ002</strain>
        <plasmid evidence="1">pGDZJ002-1</plasmid>
    </source>
</reference>
<geneLocation type="plasmid" evidence="1">
    <name>pGDZJ002-1</name>
</geneLocation>
<proteinExistence type="predicted"/>
<protein>
    <submittedName>
        <fullName evidence="1">Uncharacterized protein</fullName>
    </submittedName>
</protein>